<dbReference type="EMBL" id="MFEG01000054">
    <property type="protein sequence ID" value="OGE74590.1"/>
    <property type="molecule type" value="Genomic_DNA"/>
</dbReference>
<dbReference type="Pfam" id="PF01795">
    <property type="entry name" value="Methyltransf_5"/>
    <property type="match status" value="1"/>
</dbReference>
<keyword evidence="2" id="KW-0698">rRNA processing</keyword>
<dbReference type="SUPFAM" id="SSF81799">
    <property type="entry name" value="Putative methyltransferase TM0872, insert domain"/>
    <property type="match status" value="1"/>
</dbReference>
<comment type="caution">
    <text evidence="6">The sequence shown here is derived from an EMBL/GenBank/DDBJ whole genome shotgun (WGS) entry which is preliminary data.</text>
</comment>
<evidence type="ECO:0000313" key="6">
    <source>
        <dbReference type="EMBL" id="OGE74590.1"/>
    </source>
</evidence>
<evidence type="ECO:0000313" key="7">
    <source>
        <dbReference type="Proteomes" id="UP000176547"/>
    </source>
</evidence>
<evidence type="ECO:0000256" key="4">
    <source>
        <dbReference type="ARBA" id="ARBA00022679"/>
    </source>
</evidence>
<dbReference type="PIRSF" id="PIRSF004486">
    <property type="entry name" value="MraW"/>
    <property type="match status" value="1"/>
</dbReference>
<dbReference type="PANTHER" id="PTHR11265">
    <property type="entry name" value="S-ADENOSYL-METHYLTRANSFERASE MRAW"/>
    <property type="match status" value="1"/>
</dbReference>
<reference evidence="6 7" key="1">
    <citation type="journal article" date="2016" name="Nat. Commun.">
        <title>Thousands of microbial genomes shed light on interconnected biogeochemical processes in an aquifer system.</title>
        <authorList>
            <person name="Anantharaman K."/>
            <person name="Brown C.T."/>
            <person name="Hug L.A."/>
            <person name="Sharon I."/>
            <person name="Castelle C.J."/>
            <person name="Probst A.J."/>
            <person name="Thomas B.C."/>
            <person name="Singh A."/>
            <person name="Wilkins M.J."/>
            <person name="Karaoz U."/>
            <person name="Brodie E.L."/>
            <person name="Williams K.H."/>
            <person name="Hubbard S.S."/>
            <person name="Banfield J.F."/>
        </authorList>
    </citation>
    <scope>NUCLEOTIDE SEQUENCE [LARGE SCALE GENOMIC DNA]</scope>
</reference>
<dbReference type="SUPFAM" id="SSF53335">
    <property type="entry name" value="S-adenosyl-L-methionine-dependent methyltransferases"/>
    <property type="match status" value="1"/>
</dbReference>
<keyword evidence="3 6" id="KW-0489">Methyltransferase</keyword>
<keyword evidence="5" id="KW-0949">S-adenosyl-L-methionine</keyword>
<protein>
    <submittedName>
        <fullName evidence="6">16S rRNA (Cytosine(1402)-N(4))-methyltransferase</fullName>
    </submittedName>
</protein>
<evidence type="ECO:0000256" key="2">
    <source>
        <dbReference type="ARBA" id="ARBA00022552"/>
    </source>
</evidence>
<dbReference type="PANTHER" id="PTHR11265:SF0">
    <property type="entry name" value="12S RRNA N4-METHYLCYTIDINE METHYLTRANSFERASE"/>
    <property type="match status" value="1"/>
</dbReference>
<dbReference type="GO" id="GO:0005737">
    <property type="term" value="C:cytoplasm"/>
    <property type="evidence" value="ECO:0007669"/>
    <property type="project" value="TreeGrafter"/>
</dbReference>
<proteinExistence type="inferred from homology"/>
<keyword evidence="4 6" id="KW-0808">Transferase</keyword>
<dbReference type="InterPro" id="IPR002903">
    <property type="entry name" value="RsmH"/>
</dbReference>
<name>A0A1F5NAY6_9BACT</name>
<dbReference type="InterPro" id="IPR029063">
    <property type="entry name" value="SAM-dependent_MTases_sf"/>
</dbReference>
<gene>
    <name evidence="6" type="ORF">A3K06_03970</name>
</gene>
<comment type="similarity">
    <text evidence="1">Belongs to the methyltransferase superfamily. RsmH family.</text>
</comment>
<dbReference type="HAMAP" id="MF_01007">
    <property type="entry name" value="16SrRNA_methyltr_H"/>
    <property type="match status" value="1"/>
</dbReference>
<feature type="non-terminal residue" evidence="6">
    <location>
        <position position="279"/>
    </location>
</feature>
<evidence type="ECO:0000256" key="3">
    <source>
        <dbReference type="ARBA" id="ARBA00022603"/>
    </source>
</evidence>
<dbReference type="AlphaFoldDB" id="A0A1F5NAY6"/>
<dbReference type="Gene3D" id="1.10.150.170">
    <property type="entry name" value="Putative methyltransferase TM0872, insert domain"/>
    <property type="match status" value="1"/>
</dbReference>
<dbReference type="NCBIfam" id="TIGR00006">
    <property type="entry name" value="16S rRNA (cytosine(1402)-N(4))-methyltransferase RsmH"/>
    <property type="match status" value="1"/>
</dbReference>
<dbReference type="GO" id="GO:0071424">
    <property type="term" value="F:rRNA (cytosine-N4-)-methyltransferase activity"/>
    <property type="evidence" value="ECO:0007669"/>
    <property type="project" value="TreeGrafter"/>
</dbReference>
<accession>A0A1F5NAY6</accession>
<organism evidence="6 7">
    <name type="scientific">Candidatus Doudnabacteria bacterium RIFCSPHIGHO2_01_52_17</name>
    <dbReference type="NCBI Taxonomy" id="1817820"/>
    <lineage>
        <taxon>Bacteria</taxon>
        <taxon>Candidatus Doudnaibacteriota</taxon>
    </lineage>
</organism>
<dbReference type="Proteomes" id="UP000176547">
    <property type="component" value="Unassembled WGS sequence"/>
</dbReference>
<evidence type="ECO:0000256" key="5">
    <source>
        <dbReference type="ARBA" id="ARBA00022691"/>
    </source>
</evidence>
<dbReference type="Gene3D" id="3.40.50.150">
    <property type="entry name" value="Vaccinia Virus protein VP39"/>
    <property type="match status" value="1"/>
</dbReference>
<sequence length="279" mass="31808">MAHLPVLLEESVLGLRIRRDSLVIDATADGGGHASEFLKKLGRRGKLILLDWDPEMISILRKKFGSEGRVRIFHLNFQDIRKLGESQSAGWRRPDAIFFDLGLSSLQLDAPGRGFSFQRDEPLIMRFDPLSGPTAAEYLARANKDELAEVIWKYGEERAARKIAEAIVRSRHRQKIRTTADLRRIIEKVLPRRGKIHPATRTFQALRIYLNGELRNLEQGLENGFEILKPRGRMAAISFHSLEDRIIKIFFKDRARAGAAKLVTKKPLPPSAREIFENP</sequence>
<dbReference type="InterPro" id="IPR023397">
    <property type="entry name" value="SAM-dep_MeTrfase_MraW_recog"/>
</dbReference>
<dbReference type="GO" id="GO:0070475">
    <property type="term" value="P:rRNA base methylation"/>
    <property type="evidence" value="ECO:0007669"/>
    <property type="project" value="TreeGrafter"/>
</dbReference>
<evidence type="ECO:0000256" key="1">
    <source>
        <dbReference type="ARBA" id="ARBA00010396"/>
    </source>
</evidence>